<comment type="caution">
    <text evidence="1">The sequence shown here is derived from an EMBL/GenBank/DDBJ whole genome shotgun (WGS) entry which is preliminary data.</text>
</comment>
<dbReference type="EMBL" id="FXUI01000010">
    <property type="protein sequence ID" value="SMP77936.1"/>
    <property type="molecule type" value="Genomic_DNA"/>
</dbReference>
<organism evidence="1 2">
    <name type="scientific">Novosphingobium panipatense</name>
    <dbReference type="NCBI Taxonomy" id="428991"/>
    <lineage>
        <taxon>Bacteria</taxon>
        <taxon>Pseudomonadati</taxon>
        <taxon>Pseudomonadota</taxon>
        <taxon>Alphaproteobacteria</taxon>
        <taxon>Sphingomonadales</taxon>
        <taxon>Sphingomonadaceae</taxon>
        <taxon>Novosphingobium</taxon>
    </lineage>
</organism>
<dbReference type="RefSeq" id="WP_283406749.1">
    <property type="nucleotide sequence ID" value="NZ_FXUI01000010.1"/>
</dbReference>
<gene>
    <name evidence="1" type="ORF">SAMN06296065_11037</name>
</gene>
<keyword evidence="2" id="KW-1185">Reference proteome</keyword>
<dbReference type="Pfam" id="PF13432">
    <property type="entry name" value="TPR_16"/>
    <property type="match status" value="1"/>
</dbReference>
<reference evidence="1 2" key="1">
    <citation type="submission" date="2017-05" db="EMBL/GenBank/DDBJ databases">
        <authorList>
            <person name="Varghese N."/>
            <person name="Submissions S."/>
        </authorList>
    </citation>
    <scope>NUCLEOTIDE SEQUENCE [LARGE SCALE GENOMIC DNA]</scope>
    <source>
        <strain evidence="1 2">SM16</strain>
    </source>
</reference>
<accession>A0ABY1QSK3</accession>
<protein>
    <submittedName>
        <fullName evidence="1">Cytochrome c-type biogenesis protein CcmH</fullName>
    </submittedName>
</protein>
<dbReference type="InterPro" id="IPR011990">
    <property type="entry name" value="TPR-like_helical_dom_sf"/>
</dbReference>
<dbReference type="Proteomes" id="UP001157910">
    <property type="component" value="Unassembled WGS sequence"/>
</dbReference>
<dbReference type="Pfam" id="PF13428">
    <property type="entry name" value="TPR_14"/>
    <property type="match status" value="1"/>
</dbReference>
<dbReference type="SUPFAM" id="SSF48452">
    <property type="entry name" value="TPR-like"/>
    <property type="match status" value="1"/>
</dbReference>
<evidence type="ECO:0000313" key="2">
    <source>
        <dbReference type="Proteomes" id="UP001157910"/>
    </source>
</evidence>
<name>A0ABY1QSK3_9SPHN</name>
<proteinExistence type="predicted"/>
<sequence length="222" mass="23198">MTWVLVIALALAVLMVLLFAFKIGPGPREAVAAAVLLGVAGYVTQGSPTLSGAPRQAAAPVASDPAALVEGRAKVTNSGIPTNNRWVVIADALARNGRYADAAEVLRGAINDDPHNADAWLALANALVAHADNRLTPPALLAYGRAIEAEPDAPGPRFFLGLAYAQEGRLVEARELWLDLVKSAPEDAPWRLPLARQLMRLDEALAGQSGESAAVQPPPPAS</sequence>
<evidence type="ECO:0000313" key="1">
    <source>
        <dbReference type="EMBL" id="SMP77936.1"/>
    </source>
</evidence>
<dbReference type="Gene3D" id="1.25.40.10">
    <property type="entry name" value="Tetratricopeptide repeat domain"/>
    <property type="match status" value="1"/>
</dbReference>